<name>A0A6A3J5L6_9STRA</name>
<evidence type="ECO:0000313" key="2">
    <source>
        <dbReference type="Proteomes" id="UP000429607"/>
    </source>
</evidence>
<evidence type="ECO:0000313" key="1">
    <source>
        <dbReference type="EMBL" id="KAE8987504.1"/>
    </source>
</evidence>
<reference evidence="1 2" key="1">
    <citation type="submission" date="2018-09" db="EMBL/GenBank/DDBJ databases">
        <title>Genomic investigation of the strawberry pathogen Phytophthora fragariae indicates pathogenicity is determined by transcriptional variation in three key races.</title>
        <authorList>
            <person name="Adams T.M."/>
            <person name="Armitage A.D."/>
            <person name="Sobczyk M.K."/>
            <person name="Bates H.J."/>
            <person name="Dunwell J.M."/>
            <person name="Nellist C.F."/>
            <person name="Harrison R.J."/>
        </authorList>
    </citation>
    <scope>NUCLEOTIDE SEQUENCE [LARGE SCALE GENOMIC DNA]</scope>
    <source>
        <strain evidence="1 2">SCRP249</strain>
    </source>
</reference>
<proteinExistence type="predicted"/>
<protein>
    <submittedName>
        <fullName evidence="1">Uncharacterized protein</fullName>
    </submittedName>
</protein>
<comment type="caution">
    <text evidence="1">The sequence shown here is derived from an EMBL/GenBank/DDBJ whole genome shotgun (WGS) entry which is preliminary data.</text>
</comment>
<dbReference type="EMBL" id="QXFV01002463">
    <property type="protein sequence ID" value="KAE8987504.1"/>
    <property type="molecule type" value="Genomic_DNA"/>
</dbReference>
<sequence length="315" mass="35227">MGAALSMRKLSAMPLSAQCKFSFVVRPRFYRRCVTTPELTDNVWTHTMDINDYALEQHLMVHHQQSARVICIRVILARPQRVDIQPREELHELQFAQTGQNGDPQQARANVQVHHVTGACYPQSTARRRMVAPSGSWTSTASPWLRDDSNTTSYDVCLGKRRQPTTKVLITLRVKFVKFVPGRGEPLLAEVDNPHTGGKSGVGMRLQRATVLYLDVVQASFHFPLPVMHRFSRCSLVCPCACATPSCTPRHSQAQSSFLFFLLTSTEQSYATQDGPRQSNAKARRTCSRSATVDKKVNWKTGLLVTGVVTSSLEL</sequence>
<organism evidence="1 2">
    <name type="scientific">Phytophthora rubi</name>
    <dbReference type="NCBI Taxonomy" id="129364"/>
    <lineage>
        <taxon>Eukaryota</taxon>
        <taxon>Sar</taxon>
        <taxon>Stramenopiles</taxon>
        <taxon>Oomycota</taxon>
        <taxon>Peronosporomycetes</taxon>
        <taxon>Peronosporales</taxon>
        <taxon>Peronosporaceae</taxon>
        <taxon>Phytophthora</taxon>
    </lineage>
</organism>
<gene>
    <name evidence="1" type="ORF">PR001_g22307</name>
</gene>
<accession>A0A6A3J5L6</accession>
<dbReference type="AlphaFoldDB" id="A0A6A3J5L6"/>
<dbReference type="Proteomes" id="UP000429607">
    <property type="component" value="Unassembled WGS sequence"/>
</dbReference>